<evidence type="ECO:0000256" key="5">
    <source>
        <dbReference type="ARBA" id="ARBA00023136"/>
    </source>
</evidence>
<reference evidence="8" key="1">
    <citation type="submission" date="2020-03" db="EMBL/GenBank/DDBJ databases">
        <title>Draft sequencing of Paenibacilllus sp. S3N08.</title>
        <authorList>
            <person name="Kim D.-U."/>
        </authorList>
    </citation>
    <scope>NUCLEOTIDE SEQUENCE</scope>
    <source>
        <strain evidence="8">S3N08</strain>
    </source>
</reference>
<sequence length="331" mass="37726">MKNEFVEGLEQREVSRIETQLTVSAVKRVSKQSFFMKLVKYRFIYLLVMPGFIFFLLFKFVPMWGLLLSFQDYSPYKGFWGSDWVGFKHFSTLFSSPQFYVMLRNTLLINIFSLVFFFPIPILLAIMLNEVRHGVLKRLHQSIVYLPHFLSWVVVVSFTFFIFSTNVGIVNKVLVAIGMEPVAVLTNPNYFWALLTLQNIWKDVGWGTIIFLAAIAGVDPQRYEAAVVDGAGRFRQIWHITLPAIRPTIIILLILRLGHMADVGFEQVLLMMNPLVTSVAEVFDTYSFTQGIIQGKVSVGVTVGMFKGVVGLVLVLLSNYVVKKLGHEGIY</sequence>
<evidence type="ECO:0000256" key="3">
    <source>
        <dbReference type="ARBA" id="ARBA00022692"/>
    </source>
</evidence>
<proteinExistence type="inferred from homology"/>
<evidence type="ECO:0000256" key="6">
    <source>
        <dbReference type="RuleBase" id="RU363032"/>
    </source>
</evidence>
<evidence type="ECO:0000313" key="8">
    <source>
        <dbReference type="EMBL" id="NHN31478.1"/>
    </source>
</evidence>
<dbReference type="EMBL" id="JAAOIW010000005">
    <property type="protein sequence ID" value="NHN31478.1"/>
    <property type="molecule type" value="Genomic_DNA"/>
</dbReference>
<evidence type="ECO:0000259" key="7">
    <source>
        <dbReference type="PROSITE" id="PS50928"/>
    </source>
</evidence>
<evidence type="ECO:0000313" key="9">
    <source>
        <dbReference type="Proteomes" id="UP001165962"/>
    </source>
</evidence>
<feature type="transmembrane region" description="Helical" evidence="6">
    <location>
        <begin position="107"/>
        <end position="128"/>
    </location>
</feature>
<keyword evidence="5 6" id="KW-0472">Membrane</keyword>
<comment type="caution">
    <text evidence="8">The sequence shown here is derived from an EMBL/GenBank/DDBJ whole genome shotgun (WGS) entry which is preliminary data.</text>
</comment>
<dbReference type="PANTHER" id="PTHR43496">
    <property type="entry name" value="PROTEIN LPLB"/>
    <property type="match status" value="1"/>
</dbReference>
<accession>A0ABX0J6A4</accession>
<comment type="subcellular location">
    <subcellularLocation>
        <location evidence="6">Cell membrane</location>
        <topology evidence="6">Multi-pass membrane protein</topology>
    </subcellularLocation>
    <subcellularLocation>
        <location evidence="1">Membrane</location>
        <topology evidence="1">Multi-pass membrane protein</topology>
    </subcellularLocation>
</comment>
<keyword evidence="2 6" id="KW-0813">Transport</keyword>
<dbReference type="InterPro" id="IPR035906">
    <property type="entry name" value="MetI-like_sf"/>
</dbReference>
<evidence type="ECO:0000256" key="2">
    <source>
        <dbReference type="ARBA" id="ARBA00022448"/>
    </source>
</evidence>
<evidence type="ECO:0000256" key="1">
    <source>
        <dbReference type="ARBA" id="ARBA00004141"/>
    </source>
</evidence>
<dbReference type="Pfam" id="PF00528">
    <property type="entry name" value="BPD_transp_1"/>
    <property type="match status" value="1"/>
</dbReference>
<keyword evidence="4 6" id="KW-1133">Transmembrane helix</keyword>
<dbReference type="InterPro" id="IPR000515">
    <property type="entry name" value="MetI-like"/>
</dbReference>
<comment type="similarity">
    <text evidence="6">Belongs to the binding-protein-dependent transport system permease family.</text>
</comment>
<feature type="transmembrane region" description="Helical" evidence="6">
    <location>
        <begin position="304"/>
        <end position="322"/>
    </location>
</feature>
<feature type="transmembrane region" description="Helical" evidence="6">
    <location>
        <begin position="149"/>
        <end position="170"/>
    </location>
</feature>
<dbReference type="PROSITE" id="PS50928">
    <property type="entry name" value="ABC_TM1"/>
    <property type="match status" value="1"/>
</dbReference>
<dbReference type="PANTHER" id="PTHR43496:SF1">
    <property type="entry name" value="POLYGALACTURONAN_RHAMNOGALACTURONAN TRANSPORT SYSTEM PERMEASE PROTEIN YTEP"/>
    <property type="match status" value="1"/>
</dbReference>
<dbReference type="CDD" id="cd06261">
    <property type="entry name" value="TM_PBP2"/>
    <property type="match status" value="1"/>
</dbReference>
<evidence type="ECO:0000256" key="4">
    <source>
        <dbReference type="ARBA" id="ARBA00022989"/>
    </source>
</evidence>
<dbReference type="SUPFAM" id="SSF161098">
    <property type="entry name" value="MetI-like"/>
    <property type="match status" value="1"/>
</dbReference>
<feature type="transmembrane region" description="Helical" evidence="6">
    <location>
        <begin position="43"/>
        <end position="67"/>
    </location>
</feature>
<gene>
    <name evidence="8" type="ORF">G9U52_16715</name>
</gene>
<protein>
    <submittedName>
        <fullName evidence="8">Sugar ABC transporter permease</fullName>
    </submittedName>
</protein>
<keyword evidence="3 6" id="KW-0812">Transmembrane</keyword>
<organism evidence="8 9">
    <name type="scientific">Paenibacillus agricola</name>
    <dbReference type="NCBI Taxonomy" id="2716264"/>
    <lineage>
        <taxon>Bacteria</taxon>
        <taxon>Bacillati</taxon>
        <taxon>Bacillota</taxon>
        <taxon>Bacilli</taxon>
        <taxon>Bacillales</taxon>
        <taxon>Paenibacillaceae</taxon>
        <taxon>Paenibacillus</taxon>
    </lineage>
</organism>
<name>A0ABX0J6A4_9BACL</name>
<feature type="domain" description="ABC transmembrane type-1" evidence="7">
    <location>
        <begin position="103"/>
        <end position="318"/>
    </location>
</feature>
<feature type="transmembrane region" description="Helical" evidence="6">
    <location>
        <begin position="237"/>
        <end position="255"/>
    </location>
</feature>
<dbReference type="Proteomes" id="UP001165962">
    <property type="component" value="Unassembled WGS sequence"/>
</dbReference>
<keyword evidence="9" id="KW-1185">Reference proteome</keyword>
<dbReference type="Gene3D" id="1.10.3720.10">
    <property type="entry name" value="MetI-like"/>
    <property type="match status" value="1"/>
</dbReference>